<evidence type="ECO:0000256" key="2">
    <source>
        <dbReference type="SAM" id="Phobius"/>
    </source>
</evidence>
<dbReference type="EMBL" id="JBHSBI010000037">
    <property type="protein sequence ID" value="MFC4014737.1"/>
    <property type="molecule type" value="Genomic_DNA"/>
</dbReference>
<evidence type="ECO:0000256" key="1">
    <source>
        <dbReference type="SAM" id="MobiDB-lite"/>
    </source>
</evidence>
<sequence length="390" mass="40983">MSTPGDPNEPRPGKDPREGRQEEEEPGQGPRKPDWWSEGTLEDDDRERPEQQPEKRPEEHPEKRPEEPITPVPPVVPPPDVPPTHEPRPTGEPRHPDLPTAPETPEPAEGGDAEETRAFRIPGGTPTYPGWEGAPPEGGGRPAPSRYEEGDQPSFQPPAAQPEQPPSPPSTPGAQPEQEPGRGPEQVPGGGPGQEPGGRPEQEPGGRPGQELGMPSGPVAAGGPPEPPEPPAPGPYGGPPEHEAATPPPGDQEPTIPGTTPSSPYGGPPGYGPPPPMGAPYGQPYQAPPGSGLATASLVLGVASPFLVFVCFTGVITAILSIVFGCVALAKHVGKGRAIAGIVISVLALILFTIVAIWFWNVVQECAHLPGQLADRCFEDRFPWMNSRRG</sequence>
<dbReference type="RefSeq" id="WP_379534568.1">
    <property type="nucleotide sequence ID" value="NZ_JBHSBI010000037.1"/>
</dbReference>
<feature type="compositionally biased region" description="Pro residues" evidence="1">
    <location>
        <begin position="155"/>
        <end position="171"/>
    </location>
</feature>
<feature type="transmembrane region" description="Helical" evidence="2">
    <location>
        <begin position="339"/>
        <end position="360"/>
    </location>
</feature>
<protein>
    <recommendedName>
        <fullName evidence="5">DUF4190 domain-containing protein</fullName>
    </recommendedName>
</protein>
<feature type="compositionally biased region" description="Low complexity" evidence="1">
    <location>
        <begin position="172"/>
        <end position="187"/>
    </location>
</feature>
<feature type="compositionally biased region" description="Basic and acidic residues" evidence="1">
    <location>
        <begin position="8"/>
        <end position="20"/>
    </location>
</feature>
<reference evidence="4" key="1">
    <citation type="journal article" date="2019" name="Int. J. Syst. Evol. Microbiol.">
        <title>The Global Catalogue of Microorganisms (GCM) 10K type strain sequencing project: providing services to taxonomists for standard genome sequencing and annotation.</title>
        <authorList>
            <consortium name="The Broad Institute Genomics Platform"/>
            <consortium name="The Broad Institute Genome Sequencing Center for Infectious Disease"/>
            <person name="Wu L."/>
            <person name="Ma J."/>
        </authorList>
    </citation>
    <scope>NUCLEOTIDE SEQUENCE [LARGE SCALE GENOMIC DNA]</scope>
    <source>
        <strain evidence="4">TBRC 1276</strain>
    </source>
</reference>
<feature type="compositionally biased region" description="Basic and acidic residues" evidence="1">
    <location>
        <begin position="46"/>
        <end position="67"/>
    </location>
</feature>
<feature type="compositionally biased region" description="Low complexity" evidence="1">
    <location>
        <begin position="98"/>
        <end position="110"/>
    </location>
</feature>
<feature type="transmembrane region" description="Helical" evidence="2">
    <location>
        <begin position="306"/>
        <end position="330"/>
    </location>
</feature>
<accession>A0ABV8GPU5</accession>
<keyword evidence="2" id="KW-1133">Transmembrane helix</keyword>
<feature type="compositionally biased region" description="Low complexity" evidence="1">
    <location>
        <begin position="254"/>
        <end position="265"/>
    </location>
</feature>
<keyword evidence="2" id="KW-0472">Membrane</keyword>
<keyword evidence="2" id="KW-0812">Transmembrane</keyword>
<proteinExistence type="predicted"/>
<feature type="region of interest" description="Disordered" evidence="1">
    <location>
        <begin position="1"/>
        <end position="284"/>
    </location>
</feature>
<feature type="compositionally biased region" description="Pro residues" evidence="1">
    <location>
        <begin position="224"/>
        <end position="238"/>
    </location>
</feature>
<feature type="compositionally biased region" description="Low complexity" evidence="1">
    <location>
        <begin position="205"/>
        <end position="223"/>
    </location>
</feature>
<dbReference type="Proteomes" id="UP001595851">
    <property type="component" value="Unassembled WGS sequence"/>
</dbReference>
<organism evidence="3 4">
    <name type="scientific">Nonomuraea purpurea</name>
    <dbReference type="NCBI Taxonomy" id="1849276"/>
    <lineage>
        <taxon>Bacteria</taxon>
        <taxon>Bacillati</taxon>
        <taxon>Actinomycetota</taxon>
        <taxon>Actinomycetes</taxon>
        <taxon>Streptosporangiales</taxon>
        <taxon>Streptosporangiaceae</taxon>
        <taxon>Nonomuraea</taxon>
    </lineage>
</organism>
<evidence type="ECO:0000313" key="3">
    <source>
        <dbReference type="EMBL" id="MFC4014737.1"/>
    </source>
</evidence>
<feature type="compositionally biased region" description="Basic and acidic residues" evidence="1">
    <location>
        <begin position="83"/>
        <end position="97"/>
    </location>
</feature>
<evidence type="ECO:0008006" key="5">
    <source>
        <dbReference type="Google" id="ProtNLM"/>
    </source>
</evidence>
<evidence type="ECO:0000313" key="4">
    <source>
        <dbReference type="Proteomes" id="UP001595851"/>
    </source>
</evidence>
<gene>
    <name evidence="3" type="ORF">ACFOY2_46455</name>
</gene>
<keyword evidence="4" id="KW-1185">Reference proteome</keyword>
<feature type="compositionally biased region" description="Pro residues" evidence="1">
    <location>
        <begin position="266"/>
        <end position="278"/>
    </location>
</feature>
<comment type="caution">
    <text evidence="3">The sequence shown here is derived from an EMBL/GenBank/DDBJ whole genome shotgun (WGS) entry which is preliminary data.</text>
</comment>
<feature type="compositionally biased region" description="Pro residues" evidence="1">
    <location>
        <begin position="68"/>
        <end position="82"/>
    </location>
</feature>
<name>A0ABV8GPU5_9ACTN</name>